<evidence type="ECO:0000313" key="3">
    <source>
        <dbReference type="WBParaSite" id="TREG1_80860.1"/>
    </source>
</evidence>
<sequence>MASSLFKSRLLDFSSPSVKLYGYKSISREEEKTLIERLCRPTMSLLQAQISTHANYQNQTETLDLSSVNYNAENIPVSLGDYASQVSTNLSIDTESQSVSSISSSRLVDLRSVNDYEKVADKLNKLVELWNRNSKVNKLSPPCACERGAVLLREDSEKWAKHNQSERSSRCSNILHHHQYNIDEPVDWEIVNRIVRRLHSSRTAGSDARQKESRIMLKMLAKRKMPNTPPPNSHPPESNHQFSNPGLQSNLFDSKGKFKPKQFINQWETLQVDNHLLNRISRPTTSSQLKRRIGCIICDAKPSAKTSLGVVNTYSKNDISYPITHCFHNKKEEIELVERVLQPTIASQADKCRCKRSYRFEPHPTTTITTARKISSQRSNSSTIELSGESIIHRVNNSNKQLPLISGLERSSSINSIVRRLYSGKCQRINCHVNKQVK</sequence>
<evidence type="ECO:0000256" key="1">
    <source>
        <dbReference type="SAM" id="MobiDB-lite"/>
    </source>
</evidence>
<evidence type="ECO:0000313" key="2">
    <source>
        <dbReference type="Proteomes" id="UP000050795"/>
    </source>
</evidence>
<feature type="region of interest" description="Disordered" evidence="1">
    <location>
        <begin position="224"/>
        <end position="251"/>
    </location>
</feature>
<name>A0AA85KIQ5_TRIRE</name>
<proteinExistence type="predicted"/>
<reference evidence="2" key="1">
    <citation type="submission" date="2022-06" db="EMBL/GenBank/DDBJ databases">
        <authorList>
            <person name="Berger JAMES D."/>
            <person name="Berger JAMES D."/>
        </authorList>
    </citation>
    <scope>NUCLEOTIDE SEQUENCE [LARGE SCALE GENOMIC DNA]</scope>
</reference>
<accession>A0AA85KIQ5</accession>
<organism evidence="2 3">
    <name type="scientific">Trichobilharzia regenti</name>
    <name type="common">Nasal bird schistosome</name>
    <dbReference type="NCBI Taxonomy" id="157069"/>
    <lineage>
        <taxon>Eukaryota</taxon>
        <taxon>Metazoa</taxon>
        <taxon>Spiralia</taxon>
        <taxon>Lophotrochozoa</taxon>
        <taxon>Platyhelminthes</taxon>
        <taxon>Trematoda</taxon>
        <taxon>Digenea</taxon>
        <taxon>Strigeidida</taxon>
        <taxon>Schistosomatoidea</taxon>
        <taxon>Schistosomatidae</taxon>
        <taxon>Trichobilharzia</taxon>
    </lineage>
</organism>
<keyword evidence="2" id="KW-1185">Reference proteome</keyword>
<dbReference type="AlphaFoldDB" id="A0AA85KIQ5"/>
<dbReference type="WBParaSite" id="TREG1_80860.1">
    <property type="protein sequence ID" value="TREG1_80860.1"/>
    <property type="gene ID" value="TREG1_80860"/>
</dbReference>
<reference evidence="3" key="2">
    <citation type="submission" date="2023-11" db="UniProtKB">
        <authorList>
            <consortium name="WormBaseParasite"/>
        </authorList>
    </citation>
    <scope>IDENTIFICATION</scope>
</reference>
<protein>
    <submittedName>
        <fullName evidence="3">Uncharacterized protein</fullName>
    </submittedName>
</protein>
<dbReference type="Proteomes" id="UP000050795">
    <property type="component" value="Unassembled WGS sequence"/>
</dbReference>
<feature type="compositionally biased region" description="Polar residues" evidence="1">
    <location>
        <begin position="241"/>
        <end position="251"/>
    </location>
</feature>